<proteinExistence type="predicted"/>
<evidence type="ECO:0000313" key="4">
    <source>
        <dbReference type="Proteomes" id="UP000585474"/>
    </source>
</evidence>
<sequence length="573" mass="62378">MPCKTEVGDFENSLPSWVSEHLGETSMTDEVDQYPPPPSEESSPREKLSEIEVPSSPATELNIMTQGNLDCLRETCSFPSGSRQESLGTARLSCLPKMARGPPAMSRDERKDCSSSWGTTGSSTRAFLAKKRPTGSEIMGCSDKRCNKVPALSKTEDERFRRGFEKIGEVGHFKIPVVLDSRTFHKYFAPDRVKISSSSGGTTEGDIGGEAEGDIGGGAVASASTGNVSESSHFKDVPRPEVLSRDDSVEFIGIIGKEMRRILPHRIKLSQLAKVVAKKTATSSSKGVVISEAPKMKPKKRASDDESKGKQVAPLPKAKKTKTGGIAHVVPTWPHVLREGSPAKSVPGEVLGPQASVMASATTVEKILAGVILYADKEKVEKLTFDQVVTKFLHILGQGVVLGSSLAVCSRNFAEGALNQLALVESFELEMVRAQNRAIELEGALVEASAKGKKAVEEVEAKNKEMARLEARVAELEKSQNLVKRRSIATFKESDDFQEAVMGSASSYFGDDFDFCKRQLAQHYPDLGIDLDDIEMDHDFLVKEEGEAEERERKTAEERGEKEVEVEEVEKGG</sequence>
<organism evidence="3 4">
    <name type="scientific">Actinidia rufa</name>
    <dbReference type="NCBI Taxonomy" id="165716"/>
    <lineage>
        <taxon>Eukaryota</taxon>
        <taxon>Viridiplantae</taxon>
        <taxon>Streptophyta</taxon>
        <taxon>Embryophyta</taxon>
        <taxon>Tracheophyta</taxon>
        <taxon>Spermatophyta</taxon>
        <taxon>Magnoliopsida</taxon>
        <taxon>eudicotyledons</taxon>
        <taxon>Gunneridae</taxon>
        <taxon>Pentapetalae</taxon>
        <taxon>asterids</taxon>
        <taxon>Ericales</taxon>
        <taxon>Actinidiaceae</taxon>
        <taxon>Actinidia</taxon>
    </lineage>
</organism>
<dbReference type="Proteomes" id="UP000585474">
    <property type="component" value="Unassembled WGS sequence"/>
</dbReference>
<feature type="region of interest" description="Disordered" evidence="2">
    <location>
        <begin position="1"/>
        <end position="60"/>
    </location>
</feature>
<gene>
    <name evidence="3" type="ORF">Acr_25g0002860</name>
</gene>
<evidence type="ECO:0000313" key="3">
    <source>
        <dbReference type="EMBL" id="GFZ15877.1"/>
    </source>
</evidence>
<feature type="region of interest" description="Disordered" evidence="2">
    <location>
        <begin position="195"/>
        <end position="240"/>
    </location>
</feature>
<comment type="caution">
    <text evidence="3">The sequence shown here is derived from an EMBL/GenBank/DDBJ whole genome shotgun (WGS) entry which is preliminary data.</text>
</comment>
<evidence type="ECO:0000256" key="1">
    <source>
        <dbReference type="SAM" id="Coils"/>
    </source>
</evidence>
<name>A0A7J0GYG7_9ERIC</name>
<feature type="region of interest" description="Disordered" evidence="2">
    <location>
        <begin position="98"/>
        <end position="118"/>
    </location>
</feature>
<reference evidence="3 4" key="1">
    <citation type="submission" date="2019-07" db="EMBL/GenBank/DDBJ databases">
        <title>De Novo Assembly of kiwifruit Actinidia rufa.</title>
        <authorList>
            <person name="Sugita-Konishi S."/>
            <person name="Sato K."/>
            <person name="Mori E."/>
            <person name="Abe Y."/>
            <person name="Kisaki G."/>
            <person name="Hamano K."/>
            <person name="Suezawa K."/>
            <person name="Otani M."/>
            <person name="Fukuda T."/>
            <person name="Manabe T."/>
            <person name="Gomi K."/>
            <person name="Tabuchi M."/>
            <person name="Akimitsu K."/>
            <person name="Kataoka I."/>
        </authorList>
    </citation>
    <scope>NUCLEOTIDE SEQUENCE [LARGE SCALE GENOMIC DNA]</scope>
    <source>
        <strain evidence="4">cv. Fuchu</strain>
    </source>
</reference>
<keyword evidence="4" id="KW-1185">Reference proteome</keyword>
<feature type="coiled-coil region" evidence="1">
    <location>
        <begin position="424"/>
        <end position="486"/>
    </location>
</feature>
<accession>A0A7J0GYG7</accession>
<keyword evidence="1" id="KW-0175">Coiled coil</keyword>
<dbReference type="AlphaFoldDB" id="A0A7J0GYG7"/>
<evidence type="ECO:0000256" key="2">
    <source>
        <dbReference type="SAM" id="MobiDB-lite"/>
    </source>
</evidence>
<dbReference type="EMBL" id="BJWL01000025">
    <property type="protein sequence ID" value="GFZ15877.1"/>
    <property type="molecule type" value="Genomic_DNA"/>
</dbReference>
<protein>
    <submittedName>
        <fullName evidence="3">Uncharacterized protein</fullName>
    </submittedName>
</protein>
<feature type="region of interest" description="Disordered" evidence="2">
    <location>
        <begin position="290"/>
        <end position="322"/>
    </location>
</feature>
<feature type="region of interest" description="Disordered" evidence="2">
    <location>
        <begin position="544"/>
        <end position="573"/>
    </location>
</feature>
<dbReference type="OrthoDB" id="10516986at2759"/>
<feature type="compositionally biased region" description="Polar residues" evidence="2">
    <location>
        <begin position="222"/>
        <end position="231"/>
    </location>
</feature>